<keyword evidence="1" id="KW-0732">Signal</keyword>
<sequence length="159" mass="17796">MKSSAAFLLSCVAFATANFDLYIGQETGTTPEGGNEDMWNIYAADPSCNDVYTSKNYFERDDVSQQIGVRCDGDGCFGGNSPADVDVLEMHFGDNPKYHWTIYKDRNYDMYGLDENVYGNCIPFPGNEYSCNQGQAIFDGVRKFRCITEFTVEQIEAAD</sequence>
<accession>A0A9W8RNC4</accession>
<dbReference type="EMBL" id="JAOQAZ010000044">
    <property type="protein sequence ID" value="KAJ4245965.1"/>
    <property type="molecule type" value="Genomic_DNA"/>
</dbReference>
<dbReference type="OrthoDB" id="3770142at2759"/>
<feature type="signal peptide" evidence="1">
    <location>
        <begin position="1"/>
        <end position="17"/>
    </location>
</feature>
<comment type="caution">
    <text evidence="2">The sequence shown here is derived from an EMBL/GenBank/DDBJ whole genome shotgun (WGS) entry which is preliminary data.</text>
</comment>
<proteinExistence type="predicted"/>
<evidence type="ECO:0000313" key="3">
    <source>
        <dbReference type="Proteomes" id="UP001152049"/>
    </source>
</evidence>
<feature type="chain" id="PRO_5040949526" evidence="1">
    <location>
        <begin position="18"/>
        <end position="159"/>
    </location>
</feature>
<protein>
    <submittedName>
        <fullName evidence="2">Uncharacterized protein</fullName>
    </submittedName>
</protein>
<name>A0A9W8RNC4_9HYPO</name>
<evidence type="ECO:0000256" key="1">
    <source>
        <dbReference type="SAM" id="SignalP"/>
    </source>
</evidence>
<reference evidence="2" key="1">
    <citation type="submission" date="2022-09" db="EMBL/GenBank/DDBJ databases">
        <title>Fusarium specimens isolated from Avocado Roots.</title>
        <authorList>
            <person name="Stajich J."/>
            <person name="Roper C."/>
            <person name="Heimlech-Rivalta G."/>
        </authorList>
    </citation>
    <scope>NUCLEOTIDE SEQUENCE</scope>
    <source>
        <strain evidence="2">CF00136</strain>
    </source>
</reference>
<evidence type="ECO:0000313" key="2">
    <source>
        <dbReference type="EMBL" id="KAJ4245965.1"/>
    </source>
</evidence>
<organism evidence="2 3">
    <name type="scientific">Fusarium torreyae</name>
    <dbReference type="NCBI Taxonomy" id="1237075"/>
    <lineage>
        <taxon>Eukaryota</taxon>
        <taxon>Fungi</taxon>
        <taxon>Dikarya</taxon>
        <taxon>Ascomycota</taxon>
        <taxon>Pezizomycotina</taxon>
        <taxon>Sordariomycetes</taxon>
        <taxon>Hypocreomycetidae</taxon>
        <taxon>Hypocreales</taxon>
        <taxon>Nectriaceae</taxon>
        <taxon>Fusarium</taxon>
    </lineage>
</organism>
<keyword evidence="3" id="KW-1185">Reference proteome</keyword>
<gene>
    <name evidence="2" type="ORF">NW762_013709</name>
</gene>
<dbReference type="Proteomes" id="UP001152049">
    <property type="component" value="Unassembled WGS sequence"/>
</dbReference>
<dbReference type="AlphaFoldDB" id="A0A9W8RNC4"/>